<dbReference type="OrthoDB" id="9148135at2"/>
<dbReference type="Pfam" id="PF06224">
    <property type="entry name" value="AlkZ-like"/>
    <property type="match status" value="1"/>
</dbReference>
<dbReference type="AlphaFoldDB" id="A0A498C522"/>
<proteinExistence type="predicted"/>
<evidence type="ECO:0000313" key="1">
    <source>
        <dbReference type="EMBL" id="RLK47828.1"/>
    </source>
</evidence>
<gene>
    <name evidence="1" type="ORF">C7474_2426</name>
</gene>
<comment type="caution">
    <text evidence="1">The sequence shown here is derived from an EMBL/GenBank/DDBJ whole genome shotgun (WGS) entry which is preliminary data.</text>
</comment>
<accession>A0A498C522</accession>
<dbReference type="PANTHER" id="PTHR38479">
    <property type="entry name" value="LMO0824 PROTEIN"/>
    <property type="match status" value="1"/>
</dbReference>
<dbReference type="Proteomes" id="UP000273158">
    <property type="component" value="Unassembled WGS sequence"/>
</dbReference>
<sequence length="361" mass="38175">MDAASVRRARLQSQLLDVPAPDVAGAAAHITATQAQEFWGGRWALGVRTGGEPTLSEVDAAFESGALVRAWTQRGTLHIVAARDLAWILRVTRDRQLQQFASVRRGHGIPEEHVEVAARAVGAALAGGNRLTRAEFAAVLTAAGVEATGMRGNLLLTALAIREDVVLGPVIAREGGPTRDQYLVAPADWIADAAAPADPLAALFVGYIRSHGPAGVDDFRWWAGLPVGVARSAREAASDRVVEVDDGLFVVSAPPPAQAFREPVAADPAVLALPPFDEYYLSYADRTLACSDAFTARVGPSIQGLVRPVLVARGEVVGLWTHSMAVGRHHRMPVPELFGHVDVPASAVDAALARVSRFVTG</sequence>
<dbReference type="PANTHER" id="PTHR38479:SF2">
    <property type="entry name" value="WINGED HELIX DNA-BINDING DOMAIN-CONTAINING PROTEIN"/>
    <property type="match status" value="1"/>
</dbReference>
<evidence type="ECO:0000313" key="2">
    <source>
        <dbReference type="Proteomes" id="UP000273158"/>
    </source>
</evidence>
<keyword evidence="1" id="KW-0238">DNA-binding</keyword>
<dbReference type="GO" id="GO:0003677">
    <property type="term" value="F:DNA binding"/>
    <property type="evidence" value="ECO:0007669"/>
    <property type="project" value="UniProtKB-KW"/>
</dbReference>
<dbReference type="InterPro" id="IPR009351">
    <property type="entry name" value="AlkZ-like"/>
</dbReference>
<reference evidence="1 2" key="1">
    <citation type="journal article" date="2015" name="Stand. Genomic Sci.">
        <title>Genomic Encyclopedia of Bacterial and Archaeal Type Strains, Phase III: the genomes of soil and plant-associated and newly described type strains.</title>
        <authorList>
            <person name="Whitman W.B."/>
            <person name="Woyke T."/>
            <person name="Klenk H.P."/>
            <person name="Zhou Y."/>
            <person name="Lilburn T.G."/>
            <person name="Beck B.J."/>
            <person name="De Vos P."/>
            <person name="Vandamme P."/>
            <person name="Eisen J.A."/>
            <person name="Garrity G."/>
            <person name="Hugenholtz P."/>
            <person name="Kyrpides N.C."/>
        </authorList>
    </citation>
    <scope>NUCLEOTIDE SEQUENCE [LARGE SCALE GENOMIC DNA]</scope>
    <source>
        <strain evidence="1 2">S2T63</strain>
    </source>
</reference>
<dbReference type="EMBL" id="RCDB01000003">
    <property type="protein sequence ID" value="RLK47828.1"/>
    <property type="molecule type" value="Genomic_DNA"/>
</dbReference>
<name>A0A498C522_9MICO</name>
<dbReference type="RefSeq" id="WP_121060277.1">
    <property type="nucleotide sequence ID" value="NZ_RCDB01000003.1"/>
</dbReference>
<keyword evidence="2" id="KW-1185">Reference proteome</keyword>
<organism evidence="1 2">
    <name type="scientific">Microbacterium telephonicum</name>
    <dbReference type="NCBI Taxonomy" id="1714841"/>
    <lineage>
        <taxon>Bacteria</taxon>
        <taxon>Bacillati</taxon>
        <taxon>Actinomycetota</taxon>
        <taxon>Actinomycetes</taxon>
        <taxon>Micrococcales</taxon>
        <taxon>Microbacteriaceae</taxon>
        <taxon>Microbacterium</taxon>
    </lineage>
</organism>
<protein>
    <submittedName>
        <fullName evidence="1">Winged helix DNA-binding protein</fullName>
    </submittedName>
</protein>